<keyword evidence="4" id="KW-0732">Signal</keyword>
<feature type="domain" description="SH3b" evidence="6">
    <location>
        <begin position="407"/>
        <end position="475"/>
    </location>
</feature>
<comment type="similarity">
    <text evidence="1">Belongs to the glycosyl hydrolase 73 family.</text>
</comment>
<evidence type="ECO:0000259" key="6">
    <source>
        <dbReference type="SMART" id="SM00287"/>
    </source>
</evidence>
<dbReference type="EMBL" id="JQCL01000103">
    <property type="protein sequence ID" value="KRO07662.1"/>
    <property type="molecule type" value="Genomic_DNA"/>
</dbReference>
<evidence type="ECO:0000256" key="2">
    <source>
        <dbReference type="ARBA" id="ARBA00022801"/>
    </source>
</evidence>
<evidence type="ECO:0000313" key="8">
    <source>
        <dbReference type="Proteomes" id="UP000051783"/>
    </source>
</evidence>
<dbReference type="InterPro" id="IPR003646">
    <property type="entry name" value="SH3-like_bac-type"/>
</dbReference>
<feature type="domain" description="SH3b" evidence="6">
    <location>
        <begin position="644"/>
        <end position="711"/>
    </location>
</feature>
<dbReference type="Gene3D" id="4.10.80.30">
    <property type="entry name" value="DNA polymerase, domain 6"/>
    <property type="match status" value="1"/>
</dbReference>
<feature type="domain" description="Mannosyl-glycoprotein endo-beta-N-acetylglucosamidase-like" evidence="5">
    <location>
        <begin position="234"/>
        <end position="387"/>
    </location>
</feature>
<dbReference type="STRING" id="942150.IV64_GL001601"/>
<feature type="signal peptide" evidence="4">
    <location>
        <begin position="1"/>
        <end position="24"/>
    </location>
</feature>
<keyword evidence="2" id="KW-0378">Hydrolase</keyword>
<dbReference type="Gene3D" id="1.10.530.10">
    <property type="match status" value="1"/>
</dbReference>
<feature type="region of interest" description="Disordered" evidence="3">
    <location>
        <begin position="27"/>
        <end position="116"/>
    </location>
</feature>
<sequence>MGMTKIVASLMLSTALLPAMLSKADTTTKPANNQETVEPVTETTYESTATGTANQTRLVTTTLSQQTTGSQASSQATSGTQSGVAQSAEGTSQTSASSATSATSAETPASQVSSSSVSKSAAAAGSDTQIKASAPTSLANNAESLAASAAEASTAASVASVKASAATSATASTATSVAASATSVANANSAVATESSVASVASHAVVPEAETLVTAPVAATPAPQPEVYVAEADRVTARVSPQQYFLDEIKAGAIAGWHKYQVLPSVTAAQAILESGWGASELAKKGNNLFGIKGSYNGQSIVFNTQEWDGHRYITVKAAFRKYPNWSASVEDHGAFLVENPRYKNLLGVTDYRRVAALLQQDGYATDPHYASSLINVIRSYYLQDWDSEALGGQPGQDNGNQGQVTPESGRYTFTQATPIHNTTDKNSAVVGTYEAGESVYYNAKVNANGQTWLQYLSYSGMNHYVMIKDATPAPAPGPVAPTTPSNTLPSTGSYTFTVNTNIRNGASKGAAIAGHYDAGQKVNYNGTVQADGLTWLRYVSYSGATHYVATSGDDVVAAPKPEVQNVSGFYQFTQNTAIKSAADNNSNTVGTYGAGERVYYNAKVTVGGQTWLRYVSYSGATHYVQVTPANVGPNLSQAVVTPATGAYHFTHTTAIKNAADRNSATVGTYYAGNTVYYNAKVTVNGQTWLRYQSYSGASHYVEVGAVTSQADRVTPQKGSFRFTTTTNIRTAPTTRAGVVGEYYAGDVVYYDGTVKAEGYTWLRYLSRSGAIHYVAIVR</sequence>
<dbReference type="PATRIC" id="fig|942150.3.peg.1652"/>
<proteinExistence type="inferred from homology"/>
<dbReference type="PANTHER" id="PTHR33308">
    <property type="entry name" value="PEPTIDOGLYCAN HYDROLASE FLGJ"/>
    <property type="match status" value="1"/>
</dbReference>
<evidence type="ECO:0000313" key="7">
    <source>
        <dbReference type="EMBL" id="KRO07662.1"/>
    </source>
</evidence>
<reference evidence="7 8" key="1">
    <citation type="journal article" date="2015" name="Genome Announc.">
        <title>Expanding the biotechnology potential of lactobacilli through comparative genomics of 213 strains and associated genera.</title>
        <authorList>
            <person name="Sun Z."/>
            <person name="Harris H.M."/>
            <person name="McCann A."/>
            <person name="Guo C."/>
            <person name="Argimon S."/>
            <person name="Zhang W."/>
            <person name="Yang X."/>
            <person name="Jeffery I.B."/>
            <person name="Cooney J.C."/>
            <person name="Kagawa T.F."/>
            <person name="Liu W."/>
            <person name="Song Y."/>
            <person name="Salvetti E."/>
            <person name="Wrobel A."/>
            <person name="Rasinkangas P."/>
            <person name="Parkhill J."/>
            <person name="Rea M.C."/>
            <person name="O'Sullivan O."/>
            <person name="Ritari J."/>
            <person name="Douillard F.P."/>
            <person name="Paul Ross R."/>
            <person name="Yang R."/>
            <person name="Briner A.E."/>
            <person name="Felis G.E."/>
            <person name="de Vos W.M."/>
            <person name="Barrangou R."/>
            <person name="Klaenhammer T.R."/>
            <person name="Caufield P.W."/>
            <person name="Cui Y."/>
            <person name="Zhang H."/>
            <person name="O'Toole P.W."/>
        </authorList>
    </citation>
    <scope>NUCLEOTIDE SEQUENCE [LARGE SCALE GENOMIC DNA]</scope>
    <source>
        <strain evidence="7 8">LMG 26013</strain>
    </source>
</reference>
<dbReference type="Pfam" id="PF01832">
    <property type="entry name" value="Glucosaminidase"/>
    <property type="match status" value="1"/>
</dbReference>
<dbReference type="InterPro" id="IPR002901">
    <property type="entry name" value="MGlyc_endo_b_GlcNAc-like_dom"/>
</dbReference>
<organism evidence="7 8">
    <name type="scientific">Lactiplantibacillus xiangfangensis</name>
    <dbReference type="NCBI Taxonomy" id="942150"/>
    <lineage>
        <taxon>Bacteria</taxon>
        <taxon>Bacillati</taxon>
        <taxon>Bacillota</taxon>
        <taxon>Bacilli</taxon>
        <taxon>Lactobacillales</taxon>
        <taxon>Lactobacillaceae</taxon>
        <taxon>Lactiplantibacillus</taxon>
    </lineage>
</organism>
<feature type="chain" id="PRO_5006420329" evidence="4">
    <location>
        <begin position="25"/>
        <end position="779"/>
    </location>
</feature>
<evidence type="ECO:0000256" key="1">
    <source>
        <dbReference type="ARBA" id="ARBA00010266"/>
    </source>
</evidence>
<dbReference type="Pfam" id="PF08460">
    <property type="entry name" value="SH3_5"/>
    <property type="match status" value="5"/>
</dbReference>
<gene>
    <name evidence="7" type="ORF">IV64_GL001601</name>
</gene>
<dbReference type="Gene3D" id="2.30.30.40">
    <property type="entry name" value="SH3 Domains"/>
    <property type="match status" value="5"/>
</dbReference>
<dbReference type="Proteomes" id="UP000051783">
    <property type="component" value="Unassembled WGS sequence"/>
</dbReference>
<protein>
    <submittedName>
        <fullName evidence="7">Acm2 protein</fullName>
    </submittedName>
</protein>
<evidence type="ECO:0000256" key="4">
    <source>
        <dbReference type="SAM" id="SignalP"/>
    </source>
</evidence>
<evidence type="ECO:0000256" key="3">
    <source>
        <dbReference type="SAM" id="MobiDB-lite"/>
    </source>
</evidence>
<comment type="caution">
    <text evidence="7">The sequence shown here is derived from an EMBL/GenBank/DDBJ whole genome shotgun (WGS) entry which is preliminary data.</text>
</comment>
<dbReference type="GO" id="GO:0004040">
    <property type="term" value="F:amidase activity"/>
    <property type="evidence" value="ECO:0007669"/>
    <property type="project" value="InterPro"/>
</dbReference>
<feature type="domain" description="SH3b" evidence="6">
    <location>
        <begin position="492"/>
        <end position="560"/>
    </location>
</feature>
<feature type="domain" description="SH3b" evidence="6">
    <location>
        <begin position="568"/>
        <end position="631"/>
    </location>
</feature>
<feature type="domain" description="SH3b" evidence="6">
    <location>
        <begin position="718"/>
        <end position="779"/>
    </location>
</feature>
<dbReference type="InterPro" id="IPR051056">
    <property type="entry name" value="Glycosyl_Hydrolase_73"/>
</dbReference>
<dbReference type="PANTHER" id="PTHR33308:SF9">
    <property type="entry name" value="PEPTIDOGLYCAN HYDROLASE FLGJ"/>
    <property type="match status" value="1"/>
</dbReference>
<name>A0A0R2M0E0_9LACO</name>
<dbReference type="SMART" id="SM00047">
    <property type="entry name" value="LYZ2"/>
    <property type="match status" value="1"/>
</dbReference>
<feature type="region of interest" description="Disordered" evidence="3">
    <location>
        <begin position="390"/>
        <end position="409"/>
    </location>
</feature>
<accession>A0A0R2M0E0</accession>
<dbReference type="SMART" id="SM00287">
    <property type="entry name" value="SH3b"/>
    <property type="match status" value="5"/>
</dbReference>
<evidence type="ECO:0000259" key="5">
    <source>
        <dbReference type="SMART" id="SM00047"/>
    </source>
</evidence>
<keyword evidence="8" id="KW-1185">Reference proteome</keyword>
<dbReference type="AlphaFoldDB" id="A0A0R2M0E0"/>
<feature type="compositionally biased region" description="Low complexity" evidence="3">
    <location>
        <begin position="35"/>
        <end position="116"/>
    </location>
</feature>